<dbReference type="Proteomes" id="UP000676336">
    <property type="component" value="Unassembled WGS sequence"/>
</dbReference>
<evidence type="ECO:0000313" key="2">
    <source>
        <dbReference type="EMBL" id="CAF4380966.1"/>
    </source>
</evidence>
<evidence type="ECO:0000313" key="1">
    <source>
        <dbReference type="EMBL" id="CAF2099074.1"/>
    </source>
</evidence>
<dbReference type="EMBL" id="CAJNRE010011162">
    <property type="protein sequence ID" value="CAF2099074.1"/>
    <property type="molecule type" value="Genomic_DNA"/>
</dbReference>
<dbReference type="Proteomes" id="UP000663824">
    <property type="component" value="Unassembled WGS sequence"/>
</dbReference>
<organism evidence="1 3">
    <name type="scientific">Rotaria magnacalcarata</name>
    <dbReference type="NCBI Taxonomy" id="392030"/>
    <lineage>
        <taxon>Eukaryota</taxon>
        <taxon>Metazoa</taxon>
        <taxon>Spiralia</taxon>
        <taxon>Gnathifera</taxon>
        <taxon>Rotifera</taxon>
        <taxon>Eurotatoria</taxon>
        <taxon>Bdelloidea</taxon>
        <taxon>Philodinida</taxon>
        <taxon>Philodinidae</taxon>
        <taxon>Rotaria</taxon>
    </lineage>
</organism>
<protein>
    <submittedName>
        <fullName evidence="1">Uncharacterized protein</fullName>
    </submittedName>
</protein>
<dbReference type="EMBL" id="CAJOBI010052985">
    <property type="protein sequence ID" value="CAF4380966.1"/>
    <property type="molecule type" value="Genomic_DNA"/>
</dbReference>
<reference evidence="1" key="1">
    <citation type="submission" date="2021-02" db="EMBL/GenBank/DDBJ databases">
        <authorList>
            <person name="Nowell W R."/>
        </authorList>
    </citation>
    <scope>NUCLEOTIDE SEQUENCE</scope>
</reference>
<feature type="non-terminal residue" evidence="1">
    <location>
        <position position="1"/>
    </location>
</feature>
<name>A0A816TKV7_9BILA</name>
<evidence type="ECO:0000313" key="3">
    <source>
        <dbReference type="Proteomes" id="UP000663824"/>
    </source>
</evidence>
<gene>
    <name evidence="1" type="ORF">MBJ925_LOCUS21929</name>
    <name evidence="2" type="ORF">SMN809_LOCUS29567</name>
</gene>
<accession>A0A816TKV7</accession>
<dbReference type="AlphaFoldDB" id="A0A816TKV7"/>
<sequence length="46" mass="4956">QYGGGMGEMGSDMWIDRNIPGGRNSVMGEQLDNYFGGNSNPTFGQI</sequence>
<proteinExistence type="predicted"/>
<comment type="caution">
    <text evidence="1">The sequence shown here is derived from an EMBL/GenBank/DDBJ whole genome shotgun (WGS) entry which is preliminary data.</text>
</comment>